<dbReference type="Proteomes" id="UP001292084">
    <property type="component" value="Unassembled WGS sequence"/>
</dbReference>
<dbReference type="RefSeq" id="WP_322420869.1">
    <property type="nucleotide sequence ID" value="NZ_JAXQNN010000002.1"/>
</dbReference>
<dbReference type="EMBL" id="JAXQNN010000002">
    <property type="protein sequence ID" value="MDZ5711868.1"/>
    <property type="molecule type" value="Genomic_DNA"/>
</dbReference>
<proteinExistence type="predicted"/>
<protein>
    <submittedName>
        <fullName evidence="1">Uncharacterized protein</fullName>
    </submittedName>
</protein>
<evidence type="ECO:0000313" key="2">
    <source>
        <dbReference type="Proteomes" id="UP001292084"/>
    </source>
</evidence>
<keyword evidence="2" id="KW-1185">Reference proteome</keyword>
<reference evidence="1 2" key="1">
    <citation type="submission" date="2023-12" db="EMBL/GenBank/DDBJ databases">
        <title>Jeotgalibacillus haloalkaliphilus sp. nov., a novel salt-tolerant bacteria, isolated from the estuary of the Fenhe River into the Yellow River.</title>
        <authorList>
            <person name="Li Y."/>
        </authorList>
    </citation>
    <scope>NUCLEOTIDE SEQUENCE [LARGE SCALE GENOMIC DNA]</scope>
    <source>
        <strain evidence="1 2">HH7-29</strain>
    </source>
</reference>
<gene>
    <name evidence="1" type="ORF">UFB30_06490</name>
</gene>
<sequence length="53" mass="6465">MKRNRDELLTDYQPEEKTHVKTEQLLSTGLREDEVQEIAEYQEDGWQYVDEDY</sequence>
<name>A0ABU5KLB6_9BACL</name>
<organism evidence="1 2">
    <name type="scientific">Jeotgalibacillus haloalkalitolerans</name>
    <dbReference type="NCBI Taxonomy" id="3104292"/>
    <lineage>
        <taxon>Bacteria</taxon>
        <taxon>Bacillati</taxon>
        <taxon>Bacillota</taxon>
        <taxon>Bacilli</taxon>
        <taxon>Bacillales</taxon>
        <taxon>Caryophanaceae</taxon>
        <taxon>Jeotgalibacillus</taxon>
    </lineage>
</organism>
<evidence type="ECO:0000313" key="1">
    <source>
        <dbReference type="EMBL" id="MDZ5711868.1"/>
    </source>
</evidence>
<comment type="caution">
    <text evidence="1">The sequence shown here is derived from an EMBL/GenBank/DDBJ whole genome shotgun (WGS) entry which is preliminary data.</text>
</comment>
<accession>A0ABU5KLB6</accession>